<dbReference type="PANTHER" id="PTHR33545:SF5">
    <property type="entry name" value="UPF0750 MEMBRANE PROTEIN YITT"/>
    <property type="match status" value="1"/>
</dbReference>
<keyword evidence="2" id="KW-1003">Cell membrane</keyword>
<evidence type="ECO:0000256" key="5">
    <source>
        <dbReference type="ARBA" id="ARBA00023136"/>
    </source>
</evidence>
<evidence type="ECO:0000256" key="4">
    <source>
        <dbReference type="ARBA" id="ARBA00022989"/>
    </source>
</evidence>
<proteinExistence type="predicted"/>
<accession>A0A139JQE7</accession>
<evidence type="ECO:0000256" key="2">
    <source>
        <dbReference type="ARBA" id="ARBA00022475"/>
    </source>
</evidence>
<reference evidence="8 10" key="2">
    <citation type="submission" date="2016-02" db="EMBL/GenBank/DDBJ databases">
        <title>A draft genome sequence of Candidatus Phytoplasma oryzae strain Mbita1, the causative agent of Napier Grass stunt disease in Kenya.</title>
        <authorList>
            <person name="Fischer A."/>
            <person name="Santa-Cruz I."/>
            <person name="Wambua L."/>
            <person name="Olds C."/>
            <person name="Midega C."/>
            <person name="Dickinson M."/>
            <person name="Kawicha P."/>
            <person name="Khan Z."/>
            <person name="Masiga D."/>
            <person name="Jores J."/>
            <person name="Bernd S."/>
        </authorList>
    </citation>
    <scope>NUCLEOTIDE SEQUENCE [LARGE SCALE GENOMIC DNA]</scope>
    <source>
        <strain evidence="8">Mbita1</strain>
    </source>
</reference>
<keyword evidence="3 6" id="KW-0812">Transmembrane</keyword>
<reference evidence="9 11" key="1">
    <citation type="submission" date="2014-04" db="EMBL/GenBank/DDBJ databases">
        <title>Genome study of Napier grass stunt phytoplasma.</title>
        <authorList>
            <person name="Kawicha P."/>
            <person name="Dickinson M."/>
            <person name="Hodgetts J."/>
        </authorList>
    </citation>
    <scope>NUCLEOTIDE SEQUENCE [LARGE SCALE GENOMIC DNA]</scope>
    <source>
        <strain evidence="9 11">NGS-S10</strain>
    </source>
</reference>
<dbReference type="GO" id="GO:0005886">
    <property type="term" value="C:plasma membrane"/>
    <property type="evidence" value="ECO:0007669"/>
    <property type="project" value="UniProtKB-SubCell"/>
</dbReference>
<evidence type="ECO:0000313" key="9">
    <source>
        <dbReference type="EMBL" id="RAM57740.1"/>
    </source>
</evidence>
<evidence type="ECO:0000256" key="6">
    <source>
        <dbReference type="SAM" id="Phobius"/>
    </source>
</evidence>
<keyword evidence="4 6" id="KW-1133">Transmembrane helix</keyword>
<evidence type="ECO:0000256" key="3">
    <source>
        <dbReference type="ARBA" id="ARBA00022692"/>
    </source>
</evidence>
<dbReference type="AlphaFoldDB" id="A0A139JQE7"/>
<feature type="transmembrane region" description="Helical" evidence="6">
    <location>
        <begin position="134"/>
        <end position="152"/>
    </location>
</feature>
<dbReference type="Proteomes" id="UP000070069">
    <property type="component" value="Unassembled WGS sequence"/>
</dbReference>
<dbReference type="PANTHER" id="PTHR33545">
    <property type="entry name" value="UPF0750 MEMBRANE PROTEIN YITT-RELATED"/>
    <property type="match status" value="1"/>
</dbReference>
<dbReference type="RefSeq" id="WP_066540384.1">
    <property type="nucleotide sequence ID" value="NZ_JHUK01000003.1"/>
</dbReference>
<dbReference type="Proteomes" id="UP000249343">
    <property type="component" value="Unassembled WGS sequence"/>
</dbReference>
<keyword evidence="11" id="KW-1185">Reference proteome</keyword>
<feature type="transmembrane region" description="Helical" evidence="6">
    <location>
        <begin position="91"/>
        <end position="114"/>
    </location>
</feature>
<dbReference type="OrthoDB" id="386142at2"/>
<evidence type="ECO:0000313" key="7">
    <source>
        <dbReference type="EMBL" id="KXT29185.1"/>
    </source>
</evidence>
<evidence type="ECO:0000313" key="11">
    <source>
        <dbReference type="Proteomes" id="UP000249343"/>
    </source>
</evidence>
<dbReference type="InterPro" id="IPR003740">
    <property type="entry name" value="YitT"/>
</dbReference>
<evidence type="ECO:0000313" key="10">
    <source>
        <dbReference type="Proteomes" id="UP000070069"/>
    </source>
</evidence>
<comment type="caution">
    <text evidence="8">The sequence shown here is derived from an EMBL/GenBank/DDBJ whole genome shotgun (WGS) entry which is preliminary data.</text>
</comment>
<feature type="transmembrane region" description="Helical" evidence="6">
    <location>
        <begin position="173"/>
        <end position="195"/>
    </location>
</feature>
<feature type="transmembrane region" description="Helical" evidence="6">
    <location>
        <begin position="12"/>
        <end position="33"/>
    </location>
</feature>
<protein>
    <submittedName>
        <fullName evidence="8">Uncharacterized protein</fullName>
    </submittedName>
</protein>
<gene>
    <name evidence="8" type="ORF">AXA84_0273</name>
    <name evidence="7" type="ORF">AXA84_0287</name>
    <name evidence="9" type="ORF">DH96_01385</name>
</gene>
<dbReference type="EMBL" id="LTBM01000008">
    <property type="protein sequence ID" value="KXT29185.1"/>
    <property type="molecule type" value="Genomic_DNA"/>
</dbReference>
<feature type="transmembrane region" description="Helical" evidence="6">
    <location>
        <begin position="66"/>
        <end position="84"/>
    </location>
</feature>
<feature type="transmembrane region" description="Helical" evidence="6">
    <location>
        <begin position="207"/>
        <end position="234"/>
    </location>
</feature>
<keyword evidence="5 6" id="KW-0472">Membrane</keyword>
<dbReference type="PATRIC" id="fig|203274.3.peg.429"/>
<evidence type="ECO:0000313" key="8">
    <source>
        <dbReference type="EMBL" id="KXT29201.1"/>
    </source>
</evidence>
<evidence type="ECO:0000256" key="1">
    <source>
        <dbReference type="ARBA" id="ARBA00004651"/>
    </source>
</evidence>
<organism evidence="8 10">
    <name type="scientific">Candidatus Phytoplasma oryzae</name>
    <dbReference type="NCBI Taxonomy" id="203274"/>
    <lineage>
        <taxon>Bacteria</taxon>
        <taxon>Bacillati</taxon>
        <taxon>Mycoplasmatota</taxon>
        <taxon>Mollicutes</taxon>
        <taxon>Acholeplasmatales</taxon>
        <taxon>Acholeplasmataceae</taxon>
        <taxon>Candidatus Phytoplasma</taxon>
        <taxon>16SrXI (Rice yellow dwarf group)</taxon>
    </lineage>
</organism>
<sequence length="254" mass="29857">MIFSKNKEIKKWFFLIINDIILALSIYFFTLGIKLNTGGMDGLSICTVQFMKLFNFQIFNYLREDFIISFFISCYTFLSLIIGYKFFGKDFLLKTVFLCLILNITIPFLSYFLGESKNNILSTNILNKNFFIKMIFYSFLSGVFIGLSLSNIMKIGYTTGGMDIFQKILKEKYKLNFIIIFFITDGCIIFLSSFLESIIQAENNMHFHYLIILKNLIIRIICSFLSLFLIGYIMEKNFSSFFNKKKNNFLHFKN</sequence>
<dbReference type="Pfam" id="PF02588">
    <property type="entry name" value="YitT_membrane"/>
    <property type="match status" value="1"/>
</dbReference>
<comment type="subcellular location">
    <subcellularLocation>
        <location evidence="1">Cell membrane</location>
        <topology evidence="1">Multi-pass membrane protein</topology>
    </subcellularLocation>
</comment>
<dbReference type="EMBL" id="LTBM01000007">
    <property type="protein sequence ID" value="KXT29201.1"/>
    <property type="molecule type" value="Genomic_DNA"/>
</dbReference>
<name>A0A139JQE7_9MOLU</name>
<dbReference type="EMBL" id="JHUK01000003">
    <property type="protein sequence ID" value="RAM57740.1"/>
    <property type="molecule type" value="Genomic_DNA"/>
</dbReference>
<dbReference type="InterPro" id="IPR051461">
    <property type="entry name" value="UPF0750_membrane"/>
</dbReference>